<dbReference type="InterPro" id="IPR050723">
    <property type="entry name" value="CFA/CMAS"/>
</dbReference>
<evidence type="ECO:0000259" key="3">
    <source>
        <dbReference type="Pfam" id="PF21782"/>
    </source>
</evidence>
<dbReference type="EMBL" id="CP036274">
    <property type="protein sequence ID" value="QDU30000.1"/>
    <property type="molecule type" value="Genomic_DNA"/>
</dbReference>
<dbReference type="GO" id="GO:0008168">
    <property type="term" value="F:methyltransferase activity"/>
    <property type="evidence" value="ECO:0007669"/>
    <property type="project" value="UniProtKB-KW"/>
</dbReference>
<organism evidence="4 5">
    <name type="scientific">Anatilimnocola aggregata</name>
    <dbReference type="NCBI Taxonomy" id="2528021"/>
    <lineage>
        <taxon>Bacteria</taxon>
        <taxon>Pseudomonadati</taxon>
        <taxon>Planctomycetota</taxon>
        <taxon>Planctomycetia</taxon>
        <taxon>Pirellulales</taxon>
        <taxon>Pirellulaceae</taxon>
        <taxon>Anatilimnocola</taxon>
    </lineage>
</organism>
<feature type="domain" description="PKMT C-terminal winged helix" evidence="3">
    <location>
        <begin position="426"/>
        <end position="522"/>
    </location>
</feature>
<dbReference type="InterPro" id="IPR029063">
    <property type="entry name" value="SAM-dependent_MTases_sf"/>
</dbReference>
<dbReference type="KEGG" id="aagg:ETAA8_51180"/>
<evidence type="ECO:0000259" key="1">
    <source>
        <dbReference type="Pfam" id="PF10119"/>
    </source>
</evidence>
<evidence type="ECO:0000313" key="4">
    <source>
        <dbReference type="EMBL" id="QDU30000.1"/>
    </source>
</evidence>
<dbReference type="InterPro" id="IPR041698">
    <property type="entry name" value="Methyltransf_25"/>
</dbReference>
<dbReference type="Pfam" id="PF10119">
    <property type="entry name" value="MethyTransf_Reg"/>
    <property type="match status" value="1"/>
</dbReference>
<dbReference type="SUPFAM" id="SSF53335">
    <property type="entry name" value="S-adenosyl-L-methionine-dependent methyltransferases"/>
    <property type="match status" value="1"/>
</dbReference>
<keyword evidence="5" id="KW-1185">Reference proteome</keyword>
<dbReference type="Gene3D" id="3.40.50.150">
    <property type="entry name" value="Vaccinia Virus protein VP39"/>
    <property type="match status" value="1"/>
</dbReference>
<dbReference type="PANTHER" id="PTHR43667:SF2">
    <property type="entry name" value="FATTY ACID C-METHYL TRANSFERASE"/>
    <property type="match status" value="1"/>
</dbReference>
<proteinExistence type="predicted"/>
<protein>
    <submittedName>
        <fullName evidence="4">Trans-aconitate 2-methyltransferase</fullName>
    </submittedName>
</protein>
<keyword evidence="4" id="KW-0489">Methyltransferase</keyword>
<feature type="domain" description="Methyltransferase" evidence="2">
    <location>
        <begin position="44"/>
        <end position="141"/>
    </location>
</feature>
<reference evidence="4 5" key="1">
    <citation type="submission" date="2019-02" db="EMBL/GenBank/DDBJ databases">
        <title>Deep-cultivation of Planctomycetes and their phenomic and genomic characterization uncovers novel biology.</title>
        <authorList>
            <person name="Wiegand S."/>
            <person name="Jogler M."/>
            <person name="Boedeker C."/>
            <person name="Pinto D."/>
            <person name="Vollmers J."/>
            <person name="Rivas-Marin E."/>
            <person name="Kohn T."/>
            <person name="Peeters S.H."/>
            <person name="Heuer A."/>
            <person name="Rast P."/>
            <person name="Oberbeckmann S."/>
            <person name="Bunk B."/>
            <person name="Jeske O."/>
            <person name="Meyerdierks A."/>
            <person name="Storesund J.E."/>
            <person name="Kallscheuer N."/>
            <person name="Luecker S."/>
            <person name="Lage O.M."/>
            <person name="Pohl T."/>
            <person name="Merkel B.J."/>
            <person name="Hornburger P."/>
            <person name="Mueller R.-W."/>
            <person name="Bruemmer F."/>
            <person name="Labrenz M."/>
            <person name="Spormann A.M."/>
            <person name="Op den Camp H."/>
            <person name="Overmann J."/>
            <person name="Amann R."/>
            <person name="Jetten M.S.M."/>
            <person name="Mascher T."/>
            <person name="Medema M.H."/>
            <person name="Devos D.P."/>
            <person name="Kaster A.-K."/>
            <person name="Ovreas L."/>
            <person name="Rohde M."/>
            <person name="Galperin M.Y."/>
            <person name="Jogler C."/>
        </authorList>
    </citation>
    <scope>NUCLEOTIDE SEQUENCE [LARGE SCALE GENOMIC DNA]</scope>
    <source>
        <strain evidence="4 5">ETA_A8</strain>
    </source>
</reference>
<feature type="domain" description="Methyltransferase regulatory" evidence="1">
    <location>
        <begin position="214"/>
        <end position="296"/>
    </location>
</feature>
<name>A0A517YIE1_9BACT</name>
<accession>A0A517YIE1</accession>
<keyword evidence="4" id="KW-0808">Transferase</keyword>
<dbReference type="GO" id="GO:0032259">
    <property type="term" value="P:methylation"/>
    <property type="evidence" value="ECO:0007669"/>
    <property type="project" value="UniProtKB-KW"/>
</dbReference>
<dbReference type="Pfam" id="PF21782">
    <property type="entry name" value="WHD_PKMT"/>
    <property type="match status" value="1"/>
</dbReference>
<dbReference type="Pfam" id="PF13649">
    <property type="entry name" value="Methyltransf_25"/>
    <property type="match status" value="1"/>
</dbReference>
<dbReference type="CDD" id="cd02440">
    <property type="entry name" value="AdoMet_MTases"/>
    <property type="match status" value="1"/>
</dbReference>
<dbReference type="Proteomes" id="UP000315017">
    <property type="component" value="Chromosome"/>
</dbReference>
<evidence type="ECO:0000259" key="2">
    <source>
        <dbReference type="Pfam" id="PF13649"/>
    </source>
</evidence>
<dbReference type="PANTHER" id="PTHR43667">
    <property type="entry name" value="CYCLOPROPANE-FATTY-ACYL-PHOSPHOLIPID SYNTHASE"/>
    <property type="match status" value="1"/>
</dbReference>
<dbReference type="OrthoDB" id="5449367at2"/>
<dbReference type="InterPro" id="IPR048976">
    <property type="entry name" value="WHD_PKMT"/>
</dbReference>
<evidence type="ECO:0000313" key="5">
    <source>
        <dbReference type="Proteomes" id="UP000315017"/>
    </source>
</evidence>
<sequence>MSAENAYDEVLYESHPFAQTHPNRLATIGQLFGMQPAPLAKCRVLELGCSSGGNIIPLAERFPQSEFVGIDASSRQVAIGQKTVQALNLPNLQLLHEDILKFSPQQGKFDYIIAHGVFSWVPPNVQDAILHICHDHLTPNGIAYISYNTNPGWRLRGMIRDIMTYRARKISNPAEKLRESRALLDFLAESVSTKGNAYGILLADEVNHIRPKQDWYLIHEYLEEVNEPEYFHQFMDRAHLHNLQYLGEADYSTMLASNFPPEVEAMLKKLGTDIIETEQYMDMVRNRLFRQTLLCQSAVTLDRTIPPERIFNMHVASSSEPEGGVQVDPRSWDPVTFKRPGSTLSTKEPLLKAAMLELRAAWPRAIPFMELLSNARGRLHPGTQVIDAERAANDAKNLARPLLRCYATTHVDLHAEPPQVAYLIPEQPAISRLARFQASQPGAVTNLMHEVVQLGDFERQVAKLLDGSRDRAAVIETLTDLVAKKTLVVHEKGKPVADLDQVRVILGKVLEDALPSLARKNLLLPQ</sequence>
<gene>
    <name evidence="4" type="ORF">ETAA8_51180</name>
</gene>
<dbReference type="InterPro" id="IPR018773">
    <property type="entry name" value="MeTrfase_reg_dom_prd"/>
</dbReference>
<dbReference type="RefSeq" id="WP_145094731.1">
    <property type="nucleotide sequence ID" value="NZ_CP036274.1"/>
</dbReference>
<dbReference type="AlphaFoldDB" id="A0A517YIE1"/>